<protein>
    <submittedName>
        <fullName evidence="1">Uncharacterized protein</fullName>
    </submittedName>
</protein>
<dbReference type="Proteomes" id="UP000472277">
    <property type="component" value="Chromosome 18"/>
</dbReference>
<proteinExistence type="predicted"/>
<sequence length="97" mass="11142">MGKSENICQMFAQAGRDTIFHKIIRLEIPAKMLFEVHHTSQTGCLYTQSINNCATKCYRQVNKPKSMQCLDSILYLCYRTERQMDGGSKGFGLAWQK</sequence>
<evidence type="ECO:0000313" key="2">
    <source>
        <dbReference type="Proteomes" id="UP000472277"/>
    </source>
</evidence>
<evidence type="ECO:0000313" key="1">
    <source>
        <dbReference type="Ensembl" id="ENSSTUP00000076714.1"/>
    </source>
</evidence>
<organism evidence="1 2">
    <name type="scientific">Salmo trutta</name>
    <name type="common">Brown trout</name>
    <dbReference type="NCBI Taxonomy" id="8032"/>
    <lineage>
        <taxon>Eukaryota</taxon>
        <taxon>Metazoa</taxon>
        <taxon>Chordata</taxon>
        <taxon>Craniata</taxon>
        <taxon>Vertebrata</taxon>
        <taxon>Euteleostomi</taxon>
        <taxon>Actinopterygii</taxon>
        <taxon>Neopterygii</taxon>
        <taxon>Teleostei</taxon>
        <taxon>Protacanthopterygii</taxon>
        <taxon>Salmoniformes</taxon>
        <taxon>Salmonidae</taxon>
        <taxon>Salmoninae</taxon>
        <taxon>Salmo</taxon>
    </lineage>
</organism>
<name>A0A674BZH1_SALTR</name>
<reference evidence="1" key="2">
    <citation type="submission" date="2025-09" db="UniProtKB">
        <authorList>
            <consortium name="Ensembl"/>
        </authorList>
    </citation>
    <scope>IDENTIFICATION</scope>
</reference>
<dbReference type="Ensembl" id="ENSSTUT00000081670.1">
    <property type="protein sequence ID" value="ENSSTUP00000076714.1"/>
    <property type="gene ID" value="ENSSTUG00000033802.1"/>
</dbReference>
<reference evidence="1" key="1">
    <citation type="submission" date="2025-08" db="UniProtKB">
        <authorList>
            <consortium name="Ensembl"/>
        </authorList>
    </citation>
    <scope>IDENTIFICATION</scope>
</reference>
<dbReference type="AlphaFoldDB" id="A0A674BZH1"/>
<keyword evidence="2" id="KW-1185">Reference proteome</keyword>
<accession>A0A674BZH1</accession>
<dbReference type="InParanoid" id="A0A674BZH1"/>